<evidence type="ECO:0000313" key="9">
    <source>
        <dbReference type="Proteomes" id="UP000290289"/>
    </source>
</evidence>
<dbReference type="InterPro" id="IPR044800">
    <property type="entry name" value="LEC2-like"/>
</dbReference>
<evidence type="ECO:0000256" key="4">
    <source>
        <dbReference type="ARBA" id="ARBA00023163"/>
    </source>
</evidence>
<gene>
    <name evidence="8" type="ORF">DVH24_041106</name>
</gene>
<feature type="compositionally biased region" description="Basic and acidic residues" evidence="6">
    <location>
        <begin position="338"/>
        <end position="349"/>
    </location>
</feature>
<dbReference type="GO" id="GO:0003677">
    <property type="term" value="F:DNA binding"/>
    <property type="evidence" value="ECO:0007669"/>
    <property type="project" value="UniProtKB-KW"/>
</dbReference>
<evidence type="ECO:0000256" key="5">
    <source>
        <dbReference type="ARBA" id="ARBA00023242"/>
    </source>
</evidence>
<dbReference type="PANTHER" id="PTHR31140:SF73">
    <property type="entry name" value="B3 DOMAIN-CONTAINING TRANSCRIPTION FACTOR FUS3"/>
    <property type="match status" value="1"/>
</dbReference>
<dbReference type="AlphaFoldDB" id="A0A498IAK4"/>
<keyword evidence="4" id="KW-0804">Transcription</keyword>
<dbReference type="CDD" id="cd10017">
    <property type="entry name" value="B3_DNA"/>
    <property type="match status" value="1"/>
</dbReference>
<evidence type="ECO:0000313" key="8">
    <source>
        <dbReference type="EMBL" id="RXH79959.1"/>
    </source>
</evidence>
<keyword evidence="5" id="KW-0539">Nucleus</keyword>
<dbReference type="SUPFAM" id="SSF101936">
    <property type="entry name" value="DNA-binding pseudobarrel domain"/>
    <property type="match status" value="1"/>
</dbReference>
<dbReference type="Proteomes" id="UP000290289">
    <property type="component" value="Chromosome 13"/>
</dbReference>
<sequence length="670" mass="76735">MFDVFKNKFTAAANFNSTKRSGNGGRMRRRKQYQMNPEDDQLVQQPASHESLTSWFNNQLLTNRLSRLILLCLHVREAEFNYLIPEVKDGGVWLHLQLDDMDYLRRWTLRARRDAMRQLTYPTTHNRLPPRLPYDPLHDFGIDLFVVPRVLEYNYQTTENIAVNICVMDASPSTNNQEGVQTEEDHQTTVHENNNVDVPVAPVEEDHQTTVNEKNNVGMAVIMEDHQAMMINANNNVRDNVYVANEMIFPSFDDHTAFKLSSLHHCVEVIFLDPLMSLAIQVTTSGTLVWIIWILTSSLLVVQMKFLCLELPSAAEDNLAGSSRSGGPLRSENSYRWNPRDEPLVHEPAARQPPVLTYPPPTPDPRLFNPQQMRFLFQKKLQNSDVKANGRIVVPKREAESHFPVLVSKERGLWLHLDDMDYMQVWTVRFRFWPNERSRMYILDHTRSFIQTHGLDAGDTITLFKDDRLGSYLIRARRDAMRLLAHPTTHNPVQLPQRLPCDPLQDFGVNLYVVPRVLEYNHQTIENIAVNIGVTDASPSTNNQVSVQAEEDQRTTVHEHNNVEVAVAPVVEDRQTTVNENNDVGTAEVTDDHQTMMINANNYVSDNVNVANEMVFPSLDDHSSFKLPSLSPLFGSDISRSSYELGNPIDDFWNVGMGQMDFDFNFSSPK</sequence>
<evidence type="ECO:0000256" key="2">
    <source>
        <dbReference type="ARBA" id="ARBA00023015"/>
    </source>
</evidence>
<feature type="region of interest" description="Disordered" evidence="6">
    <location>
        <begin position="318"/>
        <end position="355"/>
    </location>
</feature>
<reference evidence="8 9" key="1">
    <citation type="submission" date="2018-10" db="EMBL/GenBank/DDBJ databases">
        <title>A high-quality apple genome assembly.</title>
        <authorList>
            <person name="Hu J."/>
        </authorList>
    </citation>
    <scope>NUCLEOTIDE SEQUENCE [LARGE SCALE GENOMIC DNA]</scope>
    <source>
        <strain evidence="9">cv. HFTH1</strain>
        <tissue evidence="8">Young leaf</tissue>
    </source>
</reference>
<protein>
    <recommendedName>
        <fullName evidence="7">TF-B3 domain-containing protein</fullName>
    </recommendedName>
</protein>
<feature type="compositionally biased region" description="Polar residues" evidence="6">
    <location>
        <begin position="320"/>
        <end position="336"/>
    </location>
</feature>
<dbReference type="GO" id="GO:0005634">
    <property type="term" value="C:nucleus"/>
    <property type="evidence" value="ECO:0007669"/>
    <property type="project" value="UniProtKB-SubCell"/>
</dbReference>
<comment type="subcellular location">
    <subcellularLocation>
        <location evidence="1">Nucleus</location>
    </subcellularLocation>
</comment>
<dbReference type="EMBL" id="RDQH01000339">
    <property type="protein sequence ID" value="RXH79959.1"/>
    <property type="molecule type" value="Genomic_DNA"/>
</dbReference>
<dbReference type="InterPro" id="IPR003340">
    <property type="entry name" value="B3_DNA-bd"/>
</dbReference>
<dbReference type="Pfam" id="PF02362">
    <property type="entry name" value="B3"/>
    <property type="match status" value="1"/>
</dbReference>
<dbReference type="PANTHER" id="PTHR31140">
    <property type="entry name" value="B3 DOMAIN-CONTAINING TRANSCRIPTION FACTOR ABI3"/>
    <property type="match status" value="1"/>
</dbReference>
<feature type="domain" description="TF-B3" evidence="7">
    <location>
        <begin position="377"/>
        <end position="480"/>
    </location>
</feature>
<evidence type="ECO:0000256" key="6">
    <source>
        <dbReference type="SAM" id="MobiDB-lite"/>
    </source>
</evidence>
<dbReference type="SMART" id="SM01019">
    <property type="entry name" value="B3"/>
    <property type="match status" value="1"/>
</dbReference>
<organism evidence="8 9">
    <name type="scientific">Malus domestica</name>
    <name type="common">Apple</name>
    <name type="synonym">Pyrus malus</name>
    <dbReference type="NCBI Taxonomy" id="3750"/>
    <lineage>
        <taxon>Eukaryota</taxon>
        <taxon>Viridiplantae</taxon>
        <taxon>Streptophyta</taxon>
        <taxon>Embryophyta</taxon>
        <taxon>Tracheophyta</taxon>
        <taxon>Spermatophyta</taxon>
        <taxon>Magnoliopsida</taxon>
        <taxon>eudicotyledons</taxon>
        <taxon>Gunneridae</taxon>
        <taxon>Pentapetalae</taxon>
        <taxon>rosids</taxon>
        <taxon>fabids</taxon>
        <taxon>Rosales</taxon>
        <taxon>Rosaceae</taxon>
        <taxon>Amygdaloideae</taxon>
        <taxon>Maleae</taxon>
        <taxon>Malus</taxon>
    </lineage>
</organism>
<evidence type="ECO:0000259" key="7">
    <source>
        <dbReference type="PROSITE" id="PS50863"/>
    </source>
</evidence>
<accession>A0A498IAK4</accession>
<comment type="caution">
    <text evidence="8">The sequence shown here is derived from an EMBL/GenBank/DDBJ whole genome shotgun (WGS) entry which is preliminary data.</text>
</comment>
<dbReference type="InterPro" id="IPR015300">
    <property type="entry name" value="DNA-bd_pseudobarrel_sf"/>
</dbReference>
<evidence type="ECO:0000256" key="3">
    <source>
        <dbReference type="ARBA" id="ARBA00023125"/>
    </source>
</evidence>
<keyword evidence="2" id="KW-0805">Transcription regulation</keyword>
<keyword evidence="9" id="KW-1185">Reference proteome</keyword>
<proteinExistence type="predicted"/>
<name>A0A498IAK4_MALDO</name>
<dbReference type="GO" id="GO:0003700">
    <property type="term" value="F:DNA-binding transcription factor activity"/>
    <property type="evidence" value="ECO:0007669"/>
    <property type="project" value="InterPro"/>
</dbReference>
<dbReference type="PROSITE" id="PS50863">
    <property type="entry name" value="B3"/>
    <property type="match status" value="1"/>
</dbReference>
<dbReference type="Gene3D" id="2.40.330.10">
    <property type="entry name" value="DNA-binding pseudobarrel domain"/>
    <property type="match status" value="1"/>
</dbReference>
<keyword evidence="3" id="KW-0238">DNA-binding</keyword>
<evidence type="ECO:0000256" key="1">
    <source>
        <dbReference type="ARBA" id="ARBA00004123"/>
    </source>
</evidence>